<gene>
    <name evidence="3" type="ORF">DPMN_177594</name>
</gene>
<dbReference type="InterPro" id="IPR036875">
    <property type="entry name" value="Znf_CCHC_sf"/>
</dbReference>
<accession>A0A9D4ILS6</accession>
<dbReference type="Proteomes" id="UP000828390">
    <property type="component" value="Unassembled WGS sequence"/>
</dbReference>
<dbReference type="PROSITE" id="PS50158">
    <property type="entry name" value="ZF_CCHC"/>
    <property type="match status" value="1"/>
</dbReference>
<reference evidence="3" key="1">
    <citation type="journal article" date="2019" name="bioRxiv">
        <title>The Genome of the Zebra Mussel, Dreissena polymorpha: A Resource for Invasive Species Research.</title>
        <authorList>
            <person name="McCartney M.A."/>
            <person name="Auch B."/>
            <person name="Kono T."/>
            <person name="Mallez S."/>
            <person name="Zhang Y."/>
            <person name="Obille A."/>
            <person name="Becker A."/>
            <person name="Abrahante J.E."/>
            <person name="Garbe J."/>
            <person name="Badalamenti J.P."/>
            <person name="Herman A."/>
            <person name="Mangelson H."/>
            <person name="Liachko I."/>
            <person name="Sullivan S."/>
            <person name="Sone E.D."/>
            <person name="Koren S."/>
            <person name="Silverstein K.A.T."/>
            <person name="Beckman K.B."/>
            <person name="Gohl D.M."/>
        </authorList>
    </citation>
    <scope>NUCLEOTIDE SEQUENCE</scope>
    <source>
        <strain evidence="3">Duluth1</strain>
        <tissue evidence="3">Whole animal</tissue>
    </source>
</reference>
<dbReference type="AlphaFoldDB" id="A0A9D4ILS6"/>
<evidence type="ECO:0000313" key="3">
    <source>
        <dbReference type="EMBL" id="KAH3776178.1"/>
    </source>
</evidence>
<evidence type="ECO:0000313" key="4">
    <source>
        <dbReference type="Proteomes" id="UP000828390"/>
    </source>
</evidence>
<proteinExistence type="predicted"/>
<sequence>MLLLAARDLWLWSQWSFRGNKPYNSGGPSSASATGPGSCFACGEFSHFRRNCQYVSRGQNIHIHFWFLGQVAVPSERKRRH</sequence>
<feature type="domain" description="CCHC-type" evidence="2">
    <location>
        <begin position="39"/>
        <end position="52"/>
    </location>
</feature>
<dbReference type="InterPro" id="IPR001878">
    <property type="entry name" value="Znf_CCHC"/>
</dbReference>
<comment type="caution">
    <text evidence="3">The sequence shown here is derived from an EMBL/GenBank/DDBJ whole genome shotgun (WGS) entry which is preliminary data.</text>
</comment>
<keyword evidence="4" id="KW-1185">Reference proteome</keyword>
<keyword evidence="1" id="KW-0479">Metal-binding</keyword>
<evidence type="ECO:0000259" key="2">
    <source>
        <dbReference type="PROSITE" id="PS50158"/>
    </source>
</evidence>
<reference evidence="3" key="2">
    <citation type="submission" date="2020-11" db="EMBL/GenBank/DDBJ databases">
        <authorList>
            <person name="McCartney M.A."/>
            <person name="Auch B."/>
            <person name="Kono T."/>
            <person name="Mallez S."/>
            <person name="Becker A."/>
            <person name="Gohl D.M."/>
            <person name="Silverstein K.A.T."/>
            <person name="Koren S."/>
            <person name="Bechman K.B."/>
            <person name="Herman A."/>
            <person name="Abrahante J.E."/>
            <person name="Garbe J."/>
        </authorList>
    </citation>
    <scope>NUCLEOTIDE SEQUENCE</scope>
    <source>
        <strain evidence="3">Duluth1</strain>
        <tissue evidence="3">Whole animal</tissue>
    </source>
</reference>
<organism evidence="3 4">
    <name type="scientific">Dreissena polymorpha</name>
    <name type="common">Zebra mussel</name>
    <name type="synonym">Mytilus polymorpha</name>
    <dbReference type="NCBI Taxonomy" id="45954"/>
    <lineage>
        <taxon>Eukaryota</taxon>
        <taxon>Metazoa</taxon>
        <taxon>Spiralia</taxon>
        <taxon>Lophotrochozoa</taxon>
        <taxon>Mollusca</taxon>
        <taxon>Bivalvia</taxon>
        <taxon>Autobranchia</taxon>
        <taxon>Heteroconchia</taxon>
        <taxon>Euheterodonta</taxon>
        <taxon>Imparidentia</taxon>
        <taxon>Neoheterodontei</taxon>
        <taxon>Myida</taxon>
        <taxon>Dreissenoidea</taxon>
        <taxon>Dreissenidae</taxon>
        <taxon>Dreissena</taxon>
    </lineage>
</organism>
<protein>
    <recommendedName>
        <fullName evidence="2">CCHC-type domain-containing protein</fullName>
    </recommendedName>
</protein>
<keyword evidence="1" id="KW-0863">Zinc-finger</keyword>
<name>A0A9D4ILS6_DREPO</name>
<dbReference type="GO" id="GO:0008270">
    <property type="term" value="F:zinc ion binding"/>
    <property type="evidence" value="ECO:0007669"/>
    <property type="project" value="UniProtKB-KW"/>
</dbReference>
<dbReference type="SUPFAM" id="SSF57756">
    <property type="entry name" value="Retrovirus zinc finger-like domains"/>
    <property type="match status" value="1"/>
</dbReference>
<keyword evidence="1" id="KW-0862">Zinc</keyword>
<dbReference type="EMBL" id="JAIWYP010000009">
    <property type="protein sequence ID" value="KAH3776178.1"/>
    <property type="molecule type" value="Genomic_DNA"/>
</dbReference>
<dbReference type="GO" id="GO:0003676">
    <property type="term" value="F:nucleic acid binding"/>
    <property type="evidence" value="ECO:0007669"/>
    <property type="project" value="InterPro"/>
</dbReference>
<evidence type="ECO:0000256" key="1">
    <source>
        <dbReference type="PROSITE-ProRule" id="PRU00047"/>
    </source>
</evidence>